<evidence type="ECO:0000313" key="2">
    <source>
        <dbReference type="Proteomes" id="UP000799755"/>
    </source>
</evidence>
<accession>A0ACB6QT87</accession>
<evidence type="ECO:0000313" key="1">
    <source>
        <dbReference type="EMBL" id="KAF2469778.1"/>
    </source>
</evidence>
<sequence length="248" mass="28473">MSVFDGHANAQMAEKQVHAVQIVGLRNIGKGSKLPKSRGHRERQDYIPPPSFCHVRITRNQDRQWHQNPQGISKLSFPERFVIFAERFFGASPHKTILELTSCLEMHRDSAYSRPCVSFETFVLRGLENFSLLIHLAHLFPSLMTDLSYSTSTFYCESRHFPHAYESRIRLDLLFNAVVCLMSLDIPSSNWNLRKRFQGPHSPNWTSPMNIYLVQKSVEFLGNTTIFPARVQTHIQTASHARAGASRF</sequence>
<comment type="caution">
    <text evidence="1">The sequence shown here is derived from an EMBL/GenBank/DDBJ whole genome shotgun (WGS) entry which is preliminary data.</text>
</comment>
<reference evidence="1" key="1">
    <citation type="journal article" date="2020" name="Stud. Mycol.">
        <title>101 Dothideomycetes genomes: a test case for predicting lifestyles and emergence of pathogens.</title>
        <authorList>
            <person name="Haridas S."/>
            <person name="Albert R."/>
            <person name="Binder M."/>
            <person name="Bloem J."/>
            <person name="Labutti K."/>
            <person name="Salamov A."/>
            <person name="Andreopoulos B."/>
            <person name="Baker S."/>
            <person name="Barry K."/>
            <person name="Bills G."/>
            <person name="Bluhm B."/>
            <person name="Cannon C."/>
            <person name="Castanera R."/>
            <person name="Culley D."/>
            <person name="Daum C."/>
            <person name="Ezra D."/>
            <person name="Gonzalez J."/>
            <person name="Henrissat B."/>
            <person name="Kuo A."/>
            <person name="Liang C."/>
            <person name="Lipzen A."/>
            <person name="Lutzoni F."/>
            <person name="Magnuson J."/>
            <person name="Mondo S."/>
            <person name="Nolan M."/>
            <person name="Ohm R."/>
            <person name="Pangilinan J."/>
            <person name="Park H.-J."/>
            <person name="Ramirez L."/>
            <person name="Alfaro M."/>
            <person name="Sun H."/>
            <person name="Tritt A."/>
            <person name="Yoshinaga Y."/>
            <person name="Zwiers L.-H."/>
            <person name="Turgeon B."/>
            <person name="Goodwin S."/>
            <person name="Spatafora J."/>
            <person name="Crous P."/>
            <person name="Grigoriev I."/>
        </authorList>
    </citation>
    <scope>NUCLEOTIDE SEQUENCE</scope>
    <source>
        <strain evidence="1">ATCC 200398</strain>
    </source>
</reference>
<keyword evidence="2" id="KW-1185">Reference proteome</keyword>
<proteinExistence type="predicted"/>
<organism evidence="1 2">
    <name type="scientific">Lindgomyces ingoldianus</name>
    <dbReference type="NCBI Taxonomy" id="673940"/>
    <lineage>
        <taxon>Eukaryota</taxon>
        <taxon>Fungi</taxon>
        <taxon>Dikarya</taxon>
        <taxon>Ascomycota</taxon>
        <taxon>Pezizomycotina</taxon>
        <taxon>Dothideomycetes</taxon>
        <taxon>Pleosporomycetidae</taxon>
        <taxon>Pleosporales</taxon>
        <taxon>Lindgomycetaceae</taxon>
        <taxon>Lindgomyces</taxon>
    </lineage>
</organism>
<dbReference type="EMBL" id="MU003510">
    <property type="protein sequence ID" value="KAF2469778.1"/>
    <property type="molecule type" value="Genomic_DNA"/>
</dbReference>
<gene>
    <name evidence="1" type="ORF">BDR25DRAFT_356029</name>
</gene>
<name>A0ACB6QT87_9PLEO</name>
<dbReference type="Proteomes" id="UP000799755">
    <property type="component" value="Unassembled WGS sequence"/>
</dbReference>
<protein>
    <submittedName>
        <fullName evidence="1">Uncharacterized protein</fullName>
    </submittedName>
</protein>